<keyword evidence="2" id="KW-1185">Reference proteome</keyword>
<dbReference type="Proteomes" id="UP000663880">
    <property type="component" value="Unassembled WGS sequence"/>
</dbReference>
<protein>
    <submittedName>
        <fullName evidence="1">Uncharacterized protein</fullName>
    </submittedName>
</protein>
<dbReference type="EMBL" id="CAJOBZ010000018">
    <property type="protein sequence ID" value="CAF4856552.1"/>
    <property type="molecule type" value="Genomic_DNA"/>
</dbReference>
<name>A0A821SD97_9NEOP</name>
<evidence type="ECO:0000313" key="1">
    <source>
        <dbReference type="EMBL" id="CAF4856552.1"/>
    </source>
</evidence>
<proteinExistence type="predicted"/>
<organism evidence="1 2">
    <name type="scientific">Pieris macdunnoughi</name>
    <dbReference type="NCBI Taxonomy" id="345717"/>
    <lineage>
        <taxon>Eukaryota</taxon>
        <taxon>Metazoa</taxon>
        <taxon>Ecdysozoa</taxon>
        <taxon>Arthropoda</taxon>
        <taxon>Hexapoda</taxon>
        <taxon>Insecta</taxon>
        <taxon>Pterygota</taxon>
        <taxon>Neoptera</taxon>
        <taxon>Endopterygota</taxon>
        <taxon>Lepidoptera</taxon>
        <taxon>Glossata</taxon>
        <taxon>Ditrysia</taxon>
        <taxon>Papilionoidea</taxon>
        <taxon>Pieridae</taxon>
        <taxon>Pierinae</taxon>
        <taxon>Pieris</taxon>
    </lineage>
</organism>
<evidence type="ECO:0000313" key="2">
    <source>
        <dbReference type="Proteomes" id="UP000663880"/>
    </source>
</evidence>
<accession>A0A821SD97</accession>
<comment type="caution">
    <text evidence="1">The sequence shown here is derived from an EMBL/GenBank/DDBJ whole genome shotgun (WGS) entry which is preliminary data.</text>
</comment>
<sequence length="88" mass="10134">MDRKKKASVGDTSAADHLNVDDVCVTHIKAESLEEPQTTTFFENVYDKSFYDLGIFPNQILSDNEKRQIHIKAFTAFRTFSNKHQPEQ</sequence>
<reference evidence="1" key="1">
    <citation type="submission" date="2021-02" db="EMBL/GenBank/DDBJ databases">
        <authorList>
            <person name="Steward A R."/>
        </authorList>
    </citation>
    <scope>NUCLEOTIDE SEQUENCE</scope>
</reference>
<dbReference type="AlphaFoldDB" id="A0A821SD97"/>
<dbReference type="OrthoDB" id="7202600at2759"/>
<gene>
    <name evidence="1" type="ORF">PMACD_LOCUS7529</name>
</gene>